<dbReference type="GO" id="GO:0005524">
    <property type="term" value="F:ATP binding"/>
    <property type="evidence" value="ECO:0007669"/>
    <property type="project" value="UniProtKB-KW"/>
</dbReference>
<feature type="domain" description="Glutamate--cysteine ligase" evidence="12">
    <location>
        <begin position="17"/>
        <end position="362"/>
    </location>
</feature>
<evidence type="ECO:0000256" key="5">
    <source>
        <dbReference type="ARBA" id="ARBA00022598"/>
    </source>
</evidence>
<evidence type="ECO:0000256" key="4">
    <source>
        <dbReference type="ARBA" id="ARBA00014618"/>
    </source>
</evidence>
<dbReference type="GO" id="GO:0004357">
    <property type="term" value="F:glutamate-cysteine ligase activity"/>
    <property type="evidence" value="ECO:0007669"/>
    <property type="project" value="UniProtKB-EC"/>
</dbReference>
<dbReference type="GO" id="GO:0046872">
    <property type="term" value="F:metal ion binding"/>
    <property type="evidence" value="ECO:0007669"/>
    <property type="project" value="TreeGrafter"/>
</dbReference>
<organism evidence="13 14">
    <name type="scientific">SAR86 cluster bacterium</name>
    <dbReference type="NCBI Taxonomy" id="2030880"/>
    <lineage>
        <taxon>Bacteria</taxon>
        <taxon>Pseudomonadati</taxon>
        <taxon>Pseudomonadota</taxon>
        <taxon>Gammaproteobacteria</taxon>
        <taxon>SAR86 cluster</taxon>
    </lineage>
</organism>
<evidence type="ECO:0000313" key="13">
    <source>
        <dbReference type="EMBL" id="URQ63211.1"/>
    </source>
</evidence>
<evidence type="ECO:0000256" key="1">
    <source>
        <dbReference type="ARBA" id="ARBA00005006"/>
    </source>
</evidence>
<keyword evidence="14" id="KW-1185">Reference proteome</keyword>
<dbReference type="InterPro" id="IPR014746">
    <property type="entry name" value="Gln_synth/guanido_kin_cat_dom"/>
</dbReference>
<name>A0A9Q8X470_9GAMM</name>
<dbReference type="EMBL" id="CP097966">
    <property type="protein sequence ID" value="URQ63211.1"/>
    <property type="molecule type" value="Genomic_DNA"/>
</dbReference>
<comment type="similarity">
    <text evidence="2">Belongs to the glutamate--cysteine ligase type 1 family. Type 1 subfamily.</text>
</comment>
<evidence type="ECO:0000256" key="11">
    <source>
        <dbReference type="RuleBase" id="RU004391"/>
    </source>
</evidence>
<evidence type="ECO:0000256" key="9">
    <source>
        <dbReference type="ARBA" id="ARBA00048819"/>
    </source>
</evidence>
<evidence type="ECO:0000256" key="10">
    <source>
        <dbReference type="RuleBase" id="RU003544"/>
    </source>
</evidence>
<dbReference type="InterPro" id="IPR006334">
    <property type="entry name" value="Glut_cys_ligase"/>
</dbReference>
<dbReference type="InterPro" id="IPR007370">
    <property type="entry name" value="Glu_cys_ligase"/>
</dbReference>
<comment type="catalytic activity">
    <reaction evidence="9 11">
        <text>L-cysteine + L-glutamate + ATP = gamma-L-glutamyl-L-cysteine + ADP + phosphate + H(+)</text>
        <dbReference type="Rhea" id="RHEA:13285"/>
        <dbReference type="ChEBI" id="CHEBI:15378"/>
        <dbReference type="ChEBI" id="CHEBI:29985"/>
        <dbReference type="ChEBI" id="CHEBI:30616"/>
        <dbReference type="ChEBI" id="CHEBI:35235"/>
        <dbReference type="ChEBI" id="CHEBI:43474"/>
        <dbReference type="ChEBI" id="CHEBI:58173"/>
        <dbReference type="ChEBI" id="CHEBI:456216"/>
        <dbReference type="EC" id="6.3.2.2"/>
    </reaction>
</comment>
<evidence type="ECO:0000256" key="6">
    <source>
        <dbReference type="ARBA" id="ARBA00022684"/>
    </source>
</evidence>
<keyword evidence="8" id="KW-0067">ATP-binding</keyword>
<protein>
    <recommendedName>
        <fullName evidence="4 11">Glutamate--cysteine ligase</fullName>
        <ecNumber evidence="3 11">6.3.2.2</ecNumber>
    </recommendedName>
</protein>
<evidence type="ECO:0000256" key="7">
    <source>
        <dbReference type="ARBA" id="ARBA00022741"/>
    </source>
</evidence>
<sequence length="495" mass="57665">MVAINRDKVKAFLASDKKTYKGLEKENLRTDIEGKISGNKFPSNLGSHHFNKYITLDYSEPHFEIVTPPFEDNLELFKFLKDLHLYLEQQIEDDFLWNYSMPPKFKKKYITLPPSGDINKSKLAYLYRLGLRNRYGDKMQSTAGIHFNISFSSSVIDSLGGDKDEIYLCACRNFLRIFPQVLRVIGASPVAHKSFIKDRDINAEFLNRTDCYLPKATSLRVSKLGYYSEEQEQKFINFNSLKDYLEIIKYYINVPNKRFKEIEIELANPKQINNGTIQMESELYNHIRPKGEFTTNERQYNQLKKGGIKYLELRSIDLNPYTPYGISQIEIEFLELLSIYCILCGNEKIDPIEEIKIKENIRRASESGQDCNLICSFEKGDAEKNIKALTQELLESLESLSNEIGLKESHKNMFKEFYRRNEVPLSTQIIDDLSNNSIVNFISSKSKKQNLNLSKEFSKKMSLEAKTSKKEYLDQQNKDKIDFETFLENYRGEIN</sequence>
<keyword evidence="6 10" id="KW-0317">Glutathione biosynthesis</keyword>
<proteinExistence type="inferred from homology"/>
<keyword evidence="7" id="KW-0547">Nucleotide-binding</keyword>
<evidence type="ECO:0000313" key="14">
    <source>
        <dbReference type="Proteomes" id="UP001056381"/>
    </source>
</evidence>
<dbReference type="GO" id="GO:0006750">
    <property type="term" value="P:glutathione biosynthetic process"/>
    <property type="evidence" value="ECO:0007669"/>
    <property type="project" value="UniProtKB-KW"/>
</dbReference>
<dbReference type="PANTHER" id="PTHR38761:SF1">
    <property type="entry name" value="GLUTAMATE--CYSTEINE LIGASE"/>
    <property type="match status" value="1"/>
</dbReference>
<accession>A0A9Q8X470</accession>
<dbReference type="Gene3D" id="3.30.590.20">
    <property type="match status" value="1"/>
</dbReference>
<dbReference type="AlphaFoldDB" id="A0A9Q8X470"/>
<dbReference type="Proteomes" id="UP001056381">
    <property type="component" value="Chromosome"/>
</dbReference>
<comment type="pathway">
    <text evidence="1 11">Sulfur metabolism; glutathione biosynthesis; glutathione from L-cysteine and L-glutamate: step 1/2.</text>
</comment>
<dbReference type="SUPFAM" id="SSF55931">
    <property type="entry name" value="Glutamine synthetase/guanido kinase"/>
    <property type="match status" value="1"/>
</dbReference>
<gene>
    <name evidence="13" type="ORF">M9B40_00145</name>
</gene>
<keyword evidence="5 10" id="KW-0436">Ligase</keyword>
<evidence type="ECO:0000259" key="12">
    <source>
        <dbReference type="Pfam" id="PF04262"/>
    </source>
</evidence>
<dbReference type="GO" id="GO:0005829">
    <property type="term" value="C:cytosol"/>
    <property type="evidence" value="ECO:0007669"/>
    <property type="project" value="TreeGrafter"/>
</dbReference>
<evidence type="ECO:0000256" key="2">
    <source>
        <dbReference type="ARBA" id="ARBA00008772"/>
    </source>
</evidence>
<dbReference type="EC" id="6.3.2.2" evidence="3 11"/>
<dbReference type="Pfam" id="PF04262">
    <property type="entry name" value="Glu_cys_ligase"/>
    <property type="match status" value="1"/>
</dbReference>
<dbReference type="PANTHER" id="PTHR38761">
    <property type="entry name" value="GLUTAMATE--CYSTEINE LIGASE"/>
    <property type="match status" value="1"/>
</dbReference>
<evidence type="ECO:0000256" key="8">
    <source>
        <dbReference type="ARBA" id="ARBA00022840"/>
    </source>
</evidence>
<evidence type="ECO:0000256" key="3">
    <source>
        <dbReference type="ARBA" id="ARBA00012220"/>
    </source>
</evidence>
<reference evidence="13" key="1">
    <citation type="submission" date="2022-05" db="EMBL/GenBank/DDBJ databases">
        <title>Single-amplified genomics reveal most streamlined microbe among free-living bacteria.</title>
        <authorList>
            <person name="Roda-Garcia J."/>
            <person name="Haro-Moreno J.M."/>
            <person name="Rodriguez-Valera F."/>
            <person name="Almagro-Moreno S."/>
            <person name="Lopez-Perez M."/>
        </authorList>
    </citation>
    <scope>NUCLEOTIDE SEQUENCE</scope>
    <source>
        <strain evidence="13">TMED112-D2-2</strain>
    </source>
</reference>